<dbReference type="PROSITE" id="PS50943">
    <property type="entry name" value="HTH_CROC1"/>
    <property type="match status" value="1"/>
</dbReference>
<dbReference type="eggNOG" id="COG2856">
    <property type="taxonomic scope" value="Bacteria"/>
</dbReference>
<dbReference type="STRING" id="1307761.L21SP2_0690"/>
<name>V5WE98_9SPIO</name>
<keyword evidence="4" id="KW-1185">Reference proteome</keyword>
<evidence type="ECO:0000256" key="1">
    <source>
        <dbReference type="ARBA" id="ARBA00007227"/>
    </source>
</evidence>
<dbReference type="SUPFAM" id="SSF47413">
    <property type="entry name" value="lambda repressor-like DNA-binding domains"/>
    <property type="match status" value="1"/>
</dbReference>
<dbReference type="Pfam" id="PF01381">
    <property type="entry name" value="HTH_3"/>
    <property type="match status" value="1"/>
</dbReference>
<dbReference type="eggNOG" id="COG3093">
    <property type="taxonomic scope" value="Bacteria"/>
</dbReference>
<dbReference type="Gene3D" id="1.10.260.40">
    <property type="entry name" value="lambda repressor-like DNA-binding domains"/>
    <property type="match status" value="1"/>
</dbReference>
<dbReference type="AlphaFoldDB" id="V5WE98"/>
<reference evidence="3 4" key="1">
    <citation type="journal article" date="2015" name="Stand. Genomic Sci.">
        <title>Complete genome sequence and description of Salinispira pacifica gen. nov., sp. nov., a novel spirochaete isolated form a hypersaline microbial mat.</title>
        <authorList>
            <person name="Ben Hania W."/>
            <person name="Joseph M."/>
            <person name="Schumann P."/>
            <person name="Bunk B."/>
            <person name="Fiebig A."/>
            <person name="Sproer C."/>
            <person name="Klenk H.P."/>
            <person name="Fardeau M.L."/>
            <person name="Spring S."/>
        </authorList>
    </citation>
    <scope>NUCLEOTIDE SEQUENCE [LARGE SCALE GENOMIC DNA]</scope>
    <source>
        <strain evidence="3 4">L21-RPul-D2</strain>
    </source>
</reference>
<dbReference type="InterPro" id="IPR010359">
    <property type="entry name" value="IrrE_HExxH"/>
</dbReference>
<dbReference type="InterPro" id="IPR052345">
    <property type="entry name" value="Rad_response_metalloprotease"/>
</dbReference>
<proteinExistence type="inferred from homology"/>
<dbReference type="InterPro" id="IPR013430">
    <property type="entry name" value="Toxin_antidote_HigA"/>
</dbReference>
<dbReference type="Gene3D" id="1.10.10.2910">
    <property type="match status" value="1"/>
</dbReference>
<dbReference type="PANTHER" id="PTHR43236">
    <property type="entry name" value="ANTITOXIN HIGA1"/>
    <property type="match status" value="1"/>
</dbReference>
<dbReference type="InterPro" id="IPR001387">
    <property type="entry name" value="Cro/C1-type_HTH"/>
</dbReference>
<dbReference type="RefSeq" id="WP_024267048.1">
    <property type="nucleotide sequence ID" value="NC_023035.1"/>
</dbReference>
<evidence type="ECO:0000259" key="2">
    <source>
        <dbReference type="PROSITE" id="PS50943"/>
    </source>
</evidence>
<dbReference type="HOGENOM" id="CLU_055824_0_0_12"/>
<dbReference type="InterPro" id="IPR010982">
    <property type="entry name" value="Lambda_DNA-bd_dom_sf"/>
</dbReference>
<comment type="similarity">
    <text evidence="1">Belongs to the short-chain fatty acyl-CoA assimilation regulator (ScfR) family.</text>
</comment>
<dbReference type="CDD" id="cd00093">
    <property type="entry name" value="HTH_XRE"/>
    <property type="match status" value="1"/>
</dbReference>
<dbReference type="PANTHER" id="PTHR43236:SF1">
    <property type="entry name" value="BLL7220 PROTEIN"/>
    <property type="match status" value="1"/>
</dbReference>
<dbReference type="KEGG" id="slr:L21SP2_0690"/>
<evidence type="ECO:0000313" key="4">
    <source>
        <dbReference type="Proteomes" id="UP000018680"/>
    </source>
</evidence>
<protein>
    <recommendedName>
        <fullName evidence="2">HTH cro/C1-type domain-containing protein</fullName>
    </recommendedName>
</protein>
<dbReference type="EMBL" id="CP006939">
    <property type="protein sequence ID" value="AHC14117.1"/>
    <property type="molecule type" value="Genomic_DNA"/>
</dbReference>
<dbReference type="SMART" id="SM00530">
    <property type="entry name" value="HTH_XRE"/>
    <property type="match status" value="1"/>
</dbReference>
<accession>V5WE98</accession>
<gene>
    <name evidence="3" type="ORF">L21SP2_0690</name>
</gene>
<organism evidence="3 4">
    <name type="scientific">Salinispira pacifica</name>
    <dbReference type="NCBI Taxonomy" id="1307761"/>
    <lineage>
        <taxon>Bacteria</taxon>
        <taxon>Pseudomonadati</taxon>
        <taxon>Spirochaetota</taxon>
        <taxon>Spirochaetia</taxon>
        <taxon>Spirochaetales</taxon>
        <taxon>Spirochaetaceae</taxon>
        <taxon>Salinispira</taxon>
    </lineage>
</organism>
<feature type="domain" description="HTH cro/C1-type" evidence="2">
    <location>
        <begin position="19"/>
        <end position="73"/>
    </location>
</feature>
<dbReference type="Pfam" id="PF06114">
    <property type="entry name" value="Peptidase_M78"/>
    <property type="match status" value="1"/>
</dbReference>
<dbReference type="Proteomes" id="UP000018680">
    <property type="component" value="Chromosome"/>
</dbReference>
<dbReference type="NCBIfam" id="TIGR02607">
    <property type="entry name" value="antidote_HigA"/>
    <property type="match status" value="1"/>
</dbReference>
<sequence length="371" mass="42873">MSTQNTLRPFINIGPGHTIKKNLEAMGWTQEDLAAMMDISVKQLSQIVNNKTRITIETARLLAAVFETSAEFWVNLDTRYRINKDEDSTRETSAQRKARIRKYMPVNEIIKKGWFISEATADGYEGLYSEIWQTTPDDQSMYDHVKDRYCARQNRENEEYTARYTYTWSKIARIKSQGFSVPDYSREKLEQISRQLYSYTYMEDGVTRVLRELNTAGVRFLVLSHLSKTYLDGACFWEGDNPVIVYTARYDRIDNFWFTLAHEIAHVLLHLPRFKDKSFLDDLKADENSTEEQEADAVAEKYLKADQIISSAKPYAGYLSASRLQTISDKLEIGKAVIVGILQHHGMVDYRKLNAYKKPVTDLIPSDFIVG</sequence>
<dbReference type="GO" id="GO:0003677">
    <property type="term" value="F:DNA binding"/>
    <property type="evidence" value="ECO:0007669"/>
    <property type="project" value="InterPro"/>
</dbReference>
<evidence type="ECO:0000313" key="3">
    <source>
        <dbReference type="EMBL" id="AHC14117.1"/>
    </source>
</evidence>